<gene>
    <name evidence="1" type="ORF">JFN93_05545</name>
</gene>
<dbReference type="Proteomes" id="UP000636888">
    <property type="component" value="Unassembled WGS sequence"/>
</dbReference>
<name>A0A8J7J663_9BACT</name>
<proteinExistence type="predicted"/>
<organism evidence="1 2">
    <name type="scientific">Geomesophilobacter sediminis</name>
    <dbReference type="NCBI Taxonomy" id="2798584"/>
    <lineage>
        <taxon>Bacteria</taxon>
        <taxon>Pseudomonadati</taxon>
        <taxon>Thermodesulfobacteriota</taxon>
        <taxon>Desulfuromonadia</taxon>
        <taxon>Geobacterales</taxon>
        <taxon>Geobacteraceae</taxon>
        <taxon>Geomesophilobacter</taxon>
    </lineage>
</organism>
<dbReference type="RefSeq" id="WP_199383011.1">
    <property type="nucleotide sequence ID" value="NZ_JAEMHM010000004.1"/>
</dbReference>
<reference evidence="1" key="1">
    <citation type="submission" date="2020-12" db="EMBL/GenBank/DDBJ databases">
        <title>Geomonas sp. Red875, isolated from river sediment.</title>
        <authorList>
            <person name="Xu Z."/>
            <person name="Zhang Z."/>
            <person name="Masuda Y."/>
            <person name="Itoh H."/>
            <person name="Senoo K."/>
        </authorList>
    </citation>
    <scope>NUCLEOTIDE SEQUENCE</scope>
    <source>
        <strain evidence="1">Red875</strain>
    </source>
</reference>
<dbReference type="EMBL" id="JAEMHM010000004">
    <property type="protein sequence ID" value="MBJ6724166.1"/>
    <property type="molecule type" value="Genomic_DNA"/>
</dbReference>
<comment type="caution">
    <text evidence="1">The sequence shown here is derived from an EMBL/GenBank/DDBJ whole genome shotgun (WGS) entry which is preliminary data.</text>
</comment>
<sequence length="94" mass="10620">MASFTIRVVLHDADWEEYAELHQYMEEKGFSRTITSKSGVTYALPDAEYNFAGDEKLEDVLILAKAAAAKTKRRHSILVTESKGRTWSNLSPQV</sequence>
<evidence type="ECO:0008006" key="3">
    <source>
        <dbReference type="Google" id="ProtNLM"/>
    </source>
</evidence>
<accession>A0A8J7J663</accession>
<evidence type="ECO:0000313" key="2">
    <source>
        <dbReference type="Proteomes" id="UP000636888"/>
    </source>
</evidence>
<dbReference type="AlphaFoldDB" id="A0A8J7J663"/>
<protein>
    <recommendedName>
        <fullName evidence="3">DUF2622 domain-containing protein</fullName>
    </recommendedName>
</protein>
<evidence type="ECO:0000313" key="1">
    <source>
        <dbReference type="EMBL" id="MBJ6724166.1"/>
    </source>
</evidence>
<keyword evidence="2" id="KW-1185">Reference proteome</keyword>